<accession>A0A6G7YSE7</accession>
<dbReference type="RefSeq" id="WP_166412051.1">
    <property type="nucleotide sequence ID" value="NZ_CP049869.1"/>
</dbReference>
<dbReference type="AlphaFoldDB" id="A0A6G7YSE7"/>
<evidence type="ECO:0000313" key="2">
    <source>
        <dbReference type="EMBL" id="QIK79666.1"/>
    </source>
</evidence>
<dbReference type="InterPro" id="IPR049625">
    <property type="entry name" value="Glyco_transf_61_cat"/>
</dbReference>
<gene>
    <name evidence="2" type="ORF">G7077_12855</name>
</gene>
<proteinExistence type="predicted"/>
<dbReference type="Proteomes" id="UP000503222">
    <property type="component" value="Chromosome"/>
</dbReference>
<name>A0A6G7YSE7_9SPHN</name>
<sequence length="390" mass="43575">MQTFTSPYKSKGMGRRHFYGFAPGEAEHRLKKVVQRPDPGLPLIHKLHEVIAIPGLASLYTTEGHRIDEAAEMTLSPAAPARLKDKLRVRPKAEVGVPANLNIIDGPVLFAGHLTPHYGHFLIDSMSRLWARDMFPKLPVLFTRPPVEDGWRQFSRDVFDALGLSARIIPADEPTLFREVVCPGTSFEYRWKAFSVADEPHTAAARKLNSGARGWRRPVYLSRTGLPDASDVIGKGRGKIRRSDAEPELEAELSRRGFDVVRPETLRLCDQISLFEQAPLILGIIGSALHTALFSQFGRANIAVITWGRGFENCLLIDSLKEHRSFYIKSIGGPNEEREHSLDVALTIRLLEQAGLVSTRTQVGLTASRPLRCRLMRIYLPLRLTPVADV</sequence>
<keyword evidence="3" id="KW-1185">Reference proteome</keyword>
<keyword evidence="2" id="KW-0808">Transferase</keyword>
<feature type="domain" description="Glycosyltransferase 61 catalytic" evidence="1">
    <location>
        <begin position="118"/>
        <end position="298"/>
    </location>
</feature>
<dbReference type="GO" id="GO:0016757">
    <property type="term" value="F:glycosyltransferase activity"/>
    <property type="evidence" value="ECO:0007669"/>
    <property type="project" value="InterPro"/>
</dbReference>
<evidence type="ECO:0000313" key="3">
    <source>
        <dbReference type="Proteomes" id="UP000503222"/>
    </source>
</evidence>
<evidence type="ECO:0000259" key="1">
    <source>
        <dbReference type="Pfam" id="PF04577"/>
    </source>
</evidence>
<organism evidence="2 3">
    <name type="scientific">Sphingomonas piscis</name>
    <dbReference type="NCBI Taxonomy" id="2714943"/>
    <lineage>
        <taxon>Bacteria</taxon>
        <taxon>Pseudomonadati</taxon>
        <taxon>Pseudomonadota</taxon>
        <taxon>Alphaproteobacteria</taxon>
        <taxon>Sphingomonadales</taxon>
        <taxon>Sphingomonadaceae</taxon>
        <taxon>Sphingomonas</taxon>
    </lineage>
</organism>
<protein>
    <submittedName>
        <fullName evidence="2">Glycosyltransferase family 61 protein</fullName>
    </submittedName>
</protein>
<dbReference type="EMBL" id="CP049869">
    <property type="protein sequence ID" value="QIK79666.1"/>
    <property type="molecule type" value="Genomic_DNA"/>
</dbReference>
<reference evidence="2 3" key="1">
    <citation type="submission" date="2020-03" db="EMBL/GenBank/DDBJ databases">
        <title>Sphingomonas sp. nov., isolated from fish.</title>
        <authorList>
            <person name="Hyun D.-W."/>
            <person name="Bae J.-W."/>
        </authorList>
    </citation>
    <scope>NUCLEOTIDE SEQUENCE [LARGE SCALE GENOMIC DNA]</scope>
    <source>
        <strain evidence="2 3">HDW15B</strain>
    </source>
</reference>
<dbReference type="KEGG" id="spii:G7077_12855"/>
<dbReference type="Pfam" id="PF04577">
    <property type="entry name" value="Glyco_transf_61"/>
    <property type="match status" value="1"/>
</dbReference>